<dbReference type="KEGG" id="tag:Tagg_1359"/>
<dbReference type="EMBL" id="CP001939">
    <property type="protein sequence ID" value="ADG91620.1"/>
    <property type="molecule type" value="Genomic_DNA"/>
</dbReference>
<sequence>MSGEKDREKRGKLVHAVTTGVFLIGLAILFYLDAFWPWILALVGVFIILEALLKPK</sequence>
<name>D5U3C0_THEAM</name>
<keyword evidence="1" id="KW-0472">Membrane</keyword>
<evidence type="ECO:0000313" key="2">
    <source>
        <dbReference type="EMBL" id="ADG91620.1"/>
    </source>
</evidence>
<evidence type="ECO:0000256" key="1">
    <source>
        <dbReference type="SAM" id="Phobius"/>
    </source>
</evidence>
<dbReference type="RefSeq" id="WP_013130213.1">
    <property type="nucleotide sequence ID" value="NC_014160.1"/>
</dbReference>
<evidence type="ECO:0008006" key="4">
    <source>
        <dbReference type="Google" id="ProtNLM"/>
    </source>
</evidence>
<keyword evidence="3" id="KW-1185">Reference proteome</keyword>
<feature type="transmembrane region" description="Helical" evidence="1">
    <location>
        <begin position="12"/>
        <end position="29"/>
    </location>
</feature>
<feature type="transmembrane region" description="Helical" evidence="1">
    <location>
        <begin position="35"/>
        <end position="53"/>
    </location>
</feature>
<dbReference type="AlphaFoldDB" id="D5U3C0"/>
<keyword evidence="1" id="KW-0812">Transmembrane</keyword>
<organism evidence="2 3">
    <name type="scientific">Thermosphaera aggregans (strain DSM 11486 / M11TL)</name>
    <dbReference type="NCBI Taxonomy" id="633148"/>
    <lineage>
        <taxon>Archaea</taxon>
        <taxon>Thermoproteota</taxon>
        <taxon>Thermoprotei</taxon>
        <taxon>Desulfurococcales</taxon>
        <taxon>Desulfurococcaceae</taxon>
        <taxon>Thermosphaera</taxon>
    </lineage>
</organism>
<evidence type="ECO:0000313" key="3">
    <source>
        <dbReference type="Proteomes" id="UP000002376"/>
    </source>
</evidence>
<accession>D5U3C0</accession>
<dbReference type="GeneID" id="55637854"/>
<dbReference type="HOGENOM" id="CLU_3003338_0_0_2"/>
<gene>
    <name evidence="2" type="ordered locus">Tagg_1359</name>
</gene>
<dbReference type="STRING" id="633148.Tagg_1359"/>
<reference evidence="2 3" key="1">
    <citation type="journal article" date="2010" name="Stand. Genomic Sci.">
        <title>Complete genome sequence of Thermosphaera aggregans type strain (M11TL).</title>
        <authorList>
            <person name="Spring S."/>
            <person name="Rachel R."/>
            <person name="Lapidus A."/>
            <person name="Davenport K."/>
            <person name="Tice H."/>
            <person name="Copeland A."/>
            <person name="Cheng J.F."/>
            <person name="Lucas S."/>
            <person name="Chen F."/>
            <person name="Nolan M."/>
            <person name="Bruce D."/>
            <person name="Goodwin L."/>
            <person name="Pitluck S."/>
            <person name="Ivanova N."/>
            <person name="Mavromatis K."/>
            <person name="Ovchinnikova G."/>
            <person name="Pati A."/>
            <person name="Chen A."/>
            <person name="Palaniappan K."/>
            <person name="Land M."/>
            <person name="Hauser L."/>
            <person name="Chang Y.J."/>
            <person name="Jeffries C.C."/>
            <person name="Brettin T."/>
            <person name="Detter J.C."/>
            <person name="Tapia R."/>
            <person name="Han C."/>
            <person name="Heimerl T."/>
            <person name="Weikl F."/>
            <person name="Brambilla E."/>
            <person name="Goker M."/>
            <person name="Bristow J."/>
            <person name="Eisen J.A."/>
            <person name="Markowitz V."/>
            <person name="Hugenholtz P."/>
            <person name="Kyrpides N.C."/>
            <person name="Klenk H.P."/>
        </authorList>
    </citation>
    <scope>NUCLEOTIDE SEQUENCE [LARGE SCALE GENOMIC DNA]</scope>
    <source>
        <strain evidence="3">DSM 11486 / M11TL</strain>
    </source>
</reference>
<reference key="3">
    <citation type="submission" date="2010-02" db="EMBL/GenBank/DDBJ databases">
        <title>Complete genome sequence of Thermosphaera aggregans type strain (M11TL).</title>
        <authorList>
            <consortium name="US DOE Joint Genome Institute (JGI-PGF)"/>
            <person name="Spring S."/>
            <person name="Lapidus A."/>
            <person name="Munk C."/>
            <person name="Schroeder M."/>
            <person name="Glavina Del Rio T."/>
            <person name="Tice H."/>
            <person name="Copeland A."/>
            <person name="Cheng J.-F."/>
            <person name="Lucas S."/>
            <person name="Chen F."/>
            <person name="Nolan M."/>
            <person name="Bruce D."/>
            <person name="Goodwin L."/>
            <person name="Pitluck S."/>
            <person name="Ivanova N."/>
            <person name="Mavromatis K."/>
            <person name="Ovchinnikova G."/>
            <person name="Pati A."/>
            <person name="Chen A."/>
            <person name="Palaniappan K."/>
            <person name="Land M."/>
            <person name="Hauser L."/>
            <person name="Chang Y.-J."/>
            <person name="Jeffries C.C."/>
            <person name="Brettin T."/>
            <person name="Detter J.C."/>
            <person name="Tapia R."/>
            <person name="Han C."/>
            <person name="Chain P."/>
            <person name="Heimerl T."/>
            <person name="Weik F."/>
            <person name="Goker M."/>
            <person name="Rachel R."/>
            <person name="Bristow J."/>
            <person name="Eisen J.A."/>
            <person name="Markowitz V."/>
            <person name="Hugenholtz P."/>
            <person name="Kyrpides N.C."/>
            <person name="Klenk H.-P."/>
        </authorList>
    </citation>
    <scope>NUCLEOTIDE SEQUENCE</scope>
    <source>
        <strain>DSM 11486</strain>
    </source>
</reference>
<reference evidence="3" key="2">
    <citation type="journal article" date="2010" name="Stand. Genomic Sci.">
        <title>Complete genome sequence of Thermosphaera aggregans type strain (M11TLT).</title>
        <authorList>
            <person name="Spring S."/>
            <person name="Rachel R."/>
            <person name="Lapidus A."/>
            <person name="Davenport K."/>
            <person name="Tice H."/>
            <person name="Copeland A."/>
            <person name="Cheng J.-F."/>
            <person name="Lucas S."/>
            <person name="Chen F."/>
            <person name="Nolan M."/>
            <person name="Bruce D."/>
            <person name="Goodwin L."/>
            <person name="Pitluck S."/>
            <person name="Ivanova N."/>
            <person name="Mavromatis K."/>
            <person name="Ovchinnikova G."/>
            <person name="Pati A."/>
            <person name="Chen A."/>
            <person name="Palaniappan K."/>
            <person name="Land M."/>
            <person name="Hauser L."/>
            <person name="Chang Y.-J."/>
            <person name="Jeffries C.C."/>
            <person name="Brettin T."/>
            <person name="Detter J.C."/>
            <person name="Tapia R."/>
            <person name="Han C."/>
            <person name="Heimerl T."/>
            <person name="Weikl F."/>
            <person name="Brambilla E."/>
            <person name="Goker M."/>
            <person name="Bristow J."/>
            <person name="Eisen J.A."/>
            <person name="Markowitz V."/>
            <person name="Hugenholtz P."/>
            <person name="Kyrpides N.C."/>
            <person name="Klenk H.-P."/>
        </authorList>
    </citation>
    <scope>NUCLEOTIDE SEQUENCE [LARGE SCALE GENOMIC DNA]</scope>
    <source>
        <strain evidence="3">DSM 11486 / M11TL</strain>
    </source>
</reference>
<dbReference type="Proteomes" id="UP000002376">
    <property type="component" value="Chromosome"/>
</dbReference>
<protein>
    <recommendedName>
        <fullName evidence="4">DUF2892 domain-containing protein</fullName>
    </recommendedName>
</protein>
<proteinExistence type="predicted"/>
<keyword evidence="1" id="KW-1133">Transmembrane helix</keyword>